<feature type="compositionally biased region" description="Basic and acidic residues" evidence="1">
    <location>
        <begin position="43"/>
        <end position="58"/>
    </location>
</feature>
<dbReference type="PANTHER" id="PTHR34154">
    <property type="entry name" value="ALKALI-SENSITIVE LINKAGE PROTEIN 1"/>
    <property type="match status" value="1"/>
</dbReference>
<dbReference type="PANTHER" id="PTHR34154:SF3">
    <property type="entry name" value="ALKALI-SENSITIVE LINKAGE PROTEIN 1"/>
    <property type="match status" value="1"/>
</dbReference>
<dbReference type="SUPFAM" id="SSF51445">
    <property type="entry name" value="(Trans)glycosidases"/>
    <property type="match status" value="1"/>
</dbReference>
<dbReference type="GO" id="GO:0071966">
    <property type="term" value="P:fungal-type cell wall polysaccharide metabolic process"/>
    <property type="evidence" value="ECO:0007669"/>
    <property type="project" value="TreeGrafter"/>
</dbReference>
<feature type="chain" id="PRO_5020635371" description="Asl1-like glycosyl hydrolase catalytic domain-containing protein" evidence="2">
    <location>
        <begin position="30"/>
        <end position="351"/>
    </location>
</feature>
<evidence type="ECO:0000313" key="4">
    <source>
        <dbReference type="EMBL" id="THG98562.1"/>
    </source>
</evidence>
<feature type="region of interest" description="Disordered" evidence="1">
    <location>
        <begin position="34"/>
        <end position="120"/>
    </location>
</feature>
<dbReference type="Proteomes" id="UP000309038">
    <property type="component" value="Unassembled WGS sequence"/>
</dbReference>
<evidence type="ECO:0000256" key="2">
    <source>
        <dbReference type="SAM" id="SignalP"/>
    </source>
</evidence>
<dbReference type="InterPro" id="IPR017853">
    <property type="entry name" value="GH"/>
</dbReference>
<dbReference type="AlphaFoldDB" id="A0A4V3XAL4"/>
<dbReference type="EMBL" id="SGPJ01000113">
    <property type="protein sequence ID" value="THG98562.1"/>
    <property type="molecule type" value="Genomic_DNA"/>
</dbReference>
<comment type="caution">
    <text evidence="4">The sequence shown here is derived from an EMBL/GenBank/DDBJ whole genome shotgun (WGS) entry which is preliminary data.</text>
</comment>
<dbReference type="Pfam" id="PF11790">
    <property type="entry name" value="Glyco_hydro_cc"/>
    <property type="match status" value="1"/>
</dbReference>
<evidence type="ECO:0000259" key="3">
    <source>
        <dbReference type="Pfam" id="PF11790"/>
    </source>
</evidence>
<reference evidence="4 5" key="1">
    <citation type="submission" date="2019-02" db="EMBL/GenBank/DDBJ databases">
        <title>Genome sequencing of the rare red list fungi Phlebia centrifuga.</title>
        <authorList>
            <person name="Buettner E."/>
            <person name="Kellner H."/>
        </authorList>
    </citation>
    <scope>NUCLEOTIDE SEQUENCE [LARGE SCALE GENOMIC DNA]</scope>
    <source>
        <strain evidence="4 5">DSM 108282</strain>
    </source>
</reference>
<protein>
    <recommendedName>
        <fullName evidence="3">Asl1-like glycosyl hydrolase catalytic domain-containing protein</fullName>
    </recommendedName>
</protein>
<evidence type="ECO:0000313" key="5">
    <source>
        <dbReference type="Proteomes" id="UP000309038"/>
    </source>
</evidence>
<feature type="compositionally biased region" description="Low complexity" evidence="1">
    <location>
        <begin position="72"/>
        <end position="86"/>
    </location>
</feature>
<accession>A0A4V3XAL4</accession>
<name>A0A4V3XAL4_9APHY</name>
<dbReference type="InterPro" id="IPR024655">
    <property type="entry name" value="Asl1_glyco_hydro_catalytic"/>
</dbReference>
<gene>
    <name evidence="4" type="ORF">EW026_g3646</name>
</gene>
<feature type="domain" description="Asl1-like glycosyl hydrolase catalytic" evidence="3">
    <location>
        <begin position="117"/>
        <end position="345"/>
    </location>
</feature>
<feature type="signal peptide" evidence="2">
    <location>
        <begin position="1"/>
        <end position="29"/>
    </location>
</feature>
<sequence length="351" mass="38093">MAVTKLFNLLALTSLALFASTSLTTPANALSAVGHNQHLSRQGAHEGIARRSKRDNSKRCKQRPTSLAQADAAKTTSIAAAPTTSAAPPPPPPAKTTASPSSTPTPPSGGNGKGKIGIAWNGGNDPSLGNLISDNTGYVYTWSPWAPSNKFGLDFIPMLWGSKQLSDFDSLVNPGYASQLLFINEPDEPTQSTMAPGDAATLWKQQFQNRAGEGYDLWSPAVTSSTRGEDWMDQFLAACDDCSISHMALHFYDTNPQNLIDYVTHWHSKYGRNIVITEFACENFGGGAQATMDQVWSFYQTVMPWLMSQDYVTAVFPFGFLEDMANVNPDNQLMKGGQLTDLGKYIVYGPY</sequence>
<keyword evidence="2" id="KW-0732">Signal</keyword>
<keyword evidence="5" id="KW-1185">Reference proteome</keyword>
<evidence type="ECO:0000256" key="1">
    <source>
        <dbReference type="SAM" id="MobiDB-lite"/>
    </source>
</evidence>
<proteinExistence type="predicted"/>
<dbReference type="GO" id="GO:0009277">
    <property type="term" value="C:fungal-type cell wall"/>
    <property type="evidence" value="ECO:0007669"/>
    <property type="project" value="TreeGrafter"/>
</dbReference>
<dbReference type="InterPro" id="IPR053183">
    <property type="entry name" value="ASL1"/>
</dbReference>
<organism evidence="4 5">
    <name type="scientific">Hermanssonia centrifuga</name>
    <dbReference type="NCBI Taxonomy" id="98765"/>
    <lineage>
        <taxon>Eukaryota</taxon>
        <taxon>Fungi</taxon>
        <taxon>Dikarya</taxon>
        <taxon>Basidiomycota</taxon>
        <taxon>Agaricomycotina</taxon>
        <taxon>Agaricomycetes</taxon>
        <taxon>Polyporales</taxon>
        <taxon>Meruliaceae</taxon>
        <taxon>Hermanssonia</taxon>
    </lineage>
</organism>